<dbReference type="Pfam" id="PF10396">
    <property type="entry name" value="TrmE_N"/>
    <property type="match status" value="1"/>
</dbReference>
<feature type="binding site" evidence="10">
    <location>
        <begin position="275"/>
        <end position="278"/>
    </location>
    <ligand>
        <name>GTP</name>
        <dbReference type="ChEBI" id="CHEBI:37565"/>
    </ligand>
</feature>
<feature type="binding site" evidence="10">
    <location>
        <position position="256"/>
    </location>
    <ligand>
        <name>Mg(2+)</name>
        <dbReference type="ChEBI" id="CHEBI:18420"/>
    </ligand>
</feature>
<dbReference type="InterPro" id="IPR018948">
    <property type="entry name" value="GTP-bd_TrmE_N"/>
</dbReference>
<dbReference type="FunFam" id="3.30.1360.120:FF:000003">
    <property type="entry name" value="tRNA modification GTPase MnmE"/>
    <property type="match status" value="1"/>
</dbReference>
<feature type="binding site" evidence="10">
    <location>
        <position position="255"/>
    </location>
    <ligand>
        <name>K(+)</name>
        <dbReference type="ChEBI" id="CHEBI:29103"/>
    </ligand>
</feature>
<dbReference type="SUPFAM" id="SSF52540">
    <property type="entry name" value="P-loop containing nucleoside triphosphate hydrolases"/>
    <property type="match status" value="1"/>
</dbReference>
<dbReference type="GeneID" id="93486130"/>
<dbReference type="PANTHER" id="PTHR42714">
    <property type="entry name" value="TRNA MODIFICATION GTPASE GTPBP3"/>
    <property type="match status" value="1"/>
</dbReference>
<dbReference type="OrthoDB" id="9805918at2"/>
<dbReference type="EMBL" id="JACHHI010000003">
    <property type="protein sequence ID" value="MBB6477815.1"/>
    <property type="molecule type" value="Genomic_DNA"/>
</dbReference>
<dbReference type="InterPro" id="IPR027368">
    <property type="entry name" value="MnmE_dom2"/>
</dbReference>
<evidence type="ECO:0000256" key="2">
    <source>
        <dbReference type="ARBA" id="ARBA00022490"/>
    </source>
</evidence>
<name>A0A841R1P7_9FIRM</name>
<dbReference type="NCBIfam" id="TIGR00450">
    <property type="entry name" value="mnmE_trmE_thdF"/>
    <property type="match status" value="1"/>
</dbReference>
<dbReference type="Proteomes" id="UP000591941">
    <property type="component" value="Unassembled WGS sequence"/>
</dbReference>
<comment type="caution">
    <text evidence="10">Lacks conserved residue(s) required for the propagation of feature annotation.</text>
</comment>
<keyword evidence="14" id="KW-1185">Reference proteome</keyword>
<evidence type="ECO:0000313" key="13">
    <source>
        <dbReference type="EMBL" id="MBB6477815.1"/>
    </source>
</evidence>
<keyword evidence="7 10" id="KW-0460">Magnesium</keyword>
<proteinExistence type="inferred from homology"/>
<evidence type="ECO:0000256" key="3">
    <source>
        <dbReference type="ARBA" id="ARBA00022694"/>
    </source>
</evidence>
<keyword evidence="9 10" id="KW-0342">GTP-binding</keyword>
<protein>
    <recommendedName>
        <fullName evidence="10">tRNA modification GTPase MnmE</fullName>
        <ecNumber evidence="10">3.6.-.-</ecNumber>
    </recommendedName>
</protein>
<dbReference type="Pfam" id="PF01926">
    <property type="entry name" value="MMR_HSR1"/>
    <property type="match status" value="1"/>
</dbReference>
<evidence type="ECO:0000256" key="6">
    <source>
        <dbReference type="ARBA" id="ARBA00022801"/>
    </source>
</evidence>
<dbReference type="EC" id="3.6.-.-" evidence="10"/>
<evidence type="ECO:0000256" key="4">
    <source>
        <dbReference type="ARBA" id="ARBA00022723"/>
    </source>
</evidence>
<evidence type="ECO:0000256" key="1">
    <source>
        <dbReference type="ARBA" id="ARBA00011043"/>
    </source>
</evidence>
<dbReference type="CDD" id="cd04164">
    <property type="entry name" value="trmE"/>
    <property type="match status" value="1"/>
</dbReference>
<dbReference type="InterPro" id="IPR031168">
    <property type="entry name" value="G_TrmE"/>
</dbReference>
<dbReference type="Gene3D" id="3.40.50.300">
    <property type="entry name" value="P-loop containing nucleotide triphosphate hydrolases"/>
    <property type="match status" value="1"/>
</dbReference>
<reference evidence="13 14" key="1">
    <citation type="submission" date="2020-08" db="EMBL/GenBank/DDBJ databases">
        <title>Genomic Encyclopedia of Type Strains, Phase IV (KMG-IV): sequencing the most valuable type-strain genomes for metagenomic binning, comparative biology and taxonomic classification.</title>
        <authorList>
            <person name="Goeker M."/>
        </authorList>
    </citation>
    <scope>NUCLEOTIDE SEQUENCE [LARGE SCALE GENOMIC DNA]</scope>
    <source>
        <strain evidence="13 14">DSM 21255</strain>
    </source>
</reference>
<dbReference type="InterPro" id="IPR025867">
    <property type="entry name" value="MnmE_helical"/>
</dbReference>
<dbReference type="CDD" id="cd14858">
    <property type="entry name" value="TrmE_N"/>
    <property type="match status" value="1"/>
</dbReference>
<dbReference type="InterPro" id="IPR004520">
    <property type="entry name" value="GTPase_MnmE"/>
</dbReference>
<feature type="domain" description="TrmE-type G" evidence="12">
    <location>
        <begin position="221"/>
        <end position="380"/>
    </location>
</feature>
<evidence type="ECO:0000256" key="5">
    <source>
        <dbReference type="ARBA" id="ARBA00022741"/>
    </source>
</evidence>
<dbReference type="Gene3D" id="1.20.120.430">
    <property type="entry name" value="tRNA modification GTPase MnmE domain 2"/>
    <property type="match status" value="1"/>
</dbReference>
<feature type="binding site" evidence="10">
    <location>
        <position position="125"/>
    </location>
    <ligand>
        <name>(6S)-5-formyl-5,6,7,8-tetrahydrofolate</name>
        <dbReference type="ChEBI" id="CHEBI:57457"/>
    </ligand>
</feature>
<feature type="binding site" evidence="10">
    <location>
        <position position="23"/>
    </location>
    <ligand>
        <name>(6S)-5-formyl-5,6,7,8-tetrahydrofolate</name>
        <dbReference type="ChEBI" id="CHEBI:57457"/>
    </ligand>
</feature>
<dbReference type="InterPro" id="IPR005225">
    <property type="entry name" value="Small_GTP-bd"/>
</dbReference>
<comment type="caution">
    <text evidence="13">The sequence shown here is derived from an EMBL/GenBank/DDBJ whole genome shotgun (WGS) entry which is preliminary data.</text>
</comment>
<evidence type="ECO:0000256" key="8">
    <source>
        <dbReference type="ARBA" id="ARBA00022958"/>
    </source>
</evidence>
<dbReference type="GO" id="GO:0002098">
    <property type="term" value="P:tRNA wobble uridine modification"/>
    <property type="evidence" value="ECO:0007669"/>
    <property type="project" value="TreeGrafter"/>
</dbReference>
<dbReference type="Gene3D" id="3.30.1360.120">
    <property type="entry name" value="Probable tRNA modification gtpase trme, domain 1"/>
    <property type="match status" value="1"/>
</dbReference>
<feature type="binding site" evidence="10">
    <location>
        <begin position="231"/>
        <end position="236"/>
    </location>
    <ligand>
        <name>GTP</name>
        <dbReference type="ChEBI" id="CHEBI:37565"/>
    </ligand>
</feature>
<dbReference type="PANTHER" id="PTHR42714:SF2">
    <property type="entry name" value="TRNA MODIFICATION GTPASE GTPBP3, MITOCHONDRIAL"/>
    <property type="match status" value="1"/>
</dbReference>
<dbReference type="PROSITE" id="PS51709">
    <property type="entry name" value="G_TRME"/>
    <property type="match status" value="1"/>
</dbReference>
<comment type="subunit">
    <text evidence="10">Homodimer. Heterotetramer of two MnmE and two MnmG subunits.</text>
</comment>
<dbReference type="GO" id="GO:0030488">
    <property type="term" value="P:tRNA methylation"/>
    <property type="evidence" value="ECO:0007669"/>
    <property type="project" value="TreeGrafter"/>
</dbReference>
<comment type="subcellular location">
    <subcellularLocation>
        <location evidence="10">Cytoplasm</location>
    </subcellularLocation>
</comment>
<dbReference type="InterPro" id="IPR027417">
    <property type="entry name" value="P-loop_NTPase"/>
</dbReference>
<feature type="binding site" evidence="10">
    <location>
        <position position="252"/>
    </location>
    <ligand>
        <name>K(+)</name>
        <dbReference type="ChEBI" id="CHEBI:29103"/>
    </ligand>
</feature>
<organism evidence="13 14">
    <name type="scientific">Negativicoccus succinicivorans</name>
    <dbReference type="NCBI Taxonomy" id="620903"/>
    <lineage>
        <taxon>Bacteria</taxon>
        <taxon>Bacillati</taxon>
        <taxon>Bacillota</taxon>
        <taxon>Negativicutes</taxon>
        <taxon>Veillonellales</taxon>
        <taxon>Veillonellaceae</taxon>
        <taxon>Negativicoccus</taxon>
    </lineage>
</organism>
<keyword evidence="8 10" id="KW-0630">Potassium</keyword>
<evidence type="ECO:0000256" key="11">
    <source>
        <dbReference type="RuleBase" id="RU003313"/>
    </source>
</evidence>
<feature type="binding site" evidence="10">
    <location>
        <position position="231"/>
    </location>
    <ligand>
        <name>K(+)</name>
        <dbReference type="ChEBI" id="CHEBI:29103"/>
    </ligand>
</feature>
<dbReference type="FunFam" id="3.40.50.300:FF:001376">
    <property type="entry name" value="tRNA modification GTPase MnmE"/>
    <property type="match status" value="1"/>
</dbReference>
<feature type="binding site" evidence="10">
    <location>
        <position position="86"/>
    </location>
    <ligand>
        <name>(6S)-5-formyl-5,6,7,8-tetrahydrofolate</name>
        <dbReference type="ChEBI" id="CHEBI:57457"/>
    </ligand>
</feature>
<feature type="binding site" evidence="10">
    <location>
        <position position="460"/>
    </location>
    <ligand>
        <name>(6S)-5-formyl-5,6,7,8-tetrahydrofolate</name>
        <dbReference type="ChEBI" id="CHEBI:57457"/>
    </ligand>
</feature>
<dbReference type="GO" id="GO:0003924">
    <property type="term" value="F:GTPase activity"/>
    <property type="evidence" value="ECO:0007669"/>
    <property type="project" value="UniProtKB-UniRule"/>
</dbReference>
<comment type="cofactor">
    <cofactor evidence="10">
        <name>K(+)</name>
        <dbReference type="ChEBI" id="CHEBI:29103"/>
    </cofactor>
    <text evidence="10">Binds 1 potassium ion per subunit.</text>
</comment>
<dbReference type="AlphaFoldDB" id="A0A841R1P7"/>
<accession>A0A841R1P7</accession>
<dbReference type="Pfam" id="PF12631">
    <property type="entry name" value="MnmE_helical"/>
    <property type="match status" value="1"/>
</dbReference>
<comment type="function">
    <text evidence="10">Exhibits a very high intrinsic GTPase hydrolysis rate. Involved in the addition of a carboxymethylaminomethyl (cmnm) group at the wobble position (U34) of certain tRNAs, forming tRNA-cmnm(5)s(2)U34.</text>
</comment>
<dbReference type="GO" id="GO:0042802">
    <property type="term" value="F:identical protein binding"/>
    <property type="evidence" value="ECO:0007669"/>
    <property type="project" value="UniProtKB-ARBA"/>
</dbReference>
<keyword evidence="5 10" id="KW-0547">Nucleotide-binding</keyword>
<evidence type="ECO:0000256" key="10">
    <source>
        <dbReference type="HAMAP-Rule" id="MF_00379"/>
    </source>
</evidence>
<gene>
    <name evidence="10" type="primary">mnmE</name>
    <name evidence="10" type="synonym">trmE</name>
    <name evidence="13" type="ORF">HNR45_000848</name>
</gene>
<keyword evidence="6 10" id="KW-0378">Hydrolase</keyword>
<evidence type="ECO:0000259" key="12">
    <source>
        <dbReference type="PROSITE" id="PS51709"/>
    </source>
</evidence>
<dbReference type="NCBIfam" id="TIGR00231">
    <property type="entry name" value="small_GTP"/>
    <property type="match status" value="1"/>
</dbReference>
<dbReference type="GO" id="GO:0005829">
    <property type="term" value="C:cytosol"/>
    <property type="evidence" value="ECO:0007669"/>
    <property type="project" value="TreeGrafter"/>
</dbReference>
<feature type="binding site" evidence="10">
    <location>
        <position position="235"/>
    </location>
    <ligand>
        <name>Mg(2+)</name>
        <dbReference type="ChEBI" id="CHEBI:18420"/>
    </ligand>
</feature>
<dbReference type="GO" id="GO:0005525">
    <property type="term" value="F:GTP binding"/>
    <property type="evidence" value="ECO:0007669"/>
    <property type="project" value="UniProtKB-UniRule"/>
</dbReference>
<dbReference type="InterPro" id="IPR027266">
    <property type="entry name" value="TrmE/GcvT-like"/>
</dbReference>
<dbReference type="InterPro" id="IPR006073">
    <property type="entry name" value="GTP-bd"/>
</dbReference>
<feature type="binding site" evidence="10">
    <location>
        <position position="250"/>
    </location>
    <ligand>
        <name>K(+)</name>
        <dbReference type="ChEBI" id="CHEBI:29103"/>
    </ligand>
</feature>
<evidence type="ECO:0000256" key="9">
    <source>
        <dbReference type="ARBA" id="ARBA00023134"/>
    </source>
</evidence>
<keyword evidence="4 10" id="KW-0479">Metal-binding</keyword>
<comment type="similarity">
    <text evidence="1 10 11">Belongs to the TRAFAC class TrmE-Era-EngA-EngB-Septin-like GTPase superfamily. TrmE GTPase family.</text>
</comment>
<keyword evidence="3 10" id="KW-0819">tRNA processing</keyword>
<keyword evidence="2 10" id="KW-0963">Cytoplasm</keyword>
<dbReference type="RefSeq" id="WP_159822768.1">
    <property type="nucleotide sequence ID" value="NZ_CABWNB010000002.1"/>
</dbReference>
<sequence>MYNEDTIAAIATPFGTGGIGIIRISGPEALALAARVFRPYTPLDWSQARGFRAHYGHIVADGQTMDEGILLVMRAPRSYTGEDVVELQLHGGMLVLQRSLQLCLQAGARLAERGEFTERAFLNGRIDLTQAEAVDDIITAKSEVGLGVAVGQLTGKLSRWVEATGAAVTELVASLEAVIDYPEEDLAELTPAEIDTKLTAIIIELEAMIARAAAGKVWKEGLKTVIAGLPNAGKSSLLNQLLAEERAIVTDIPGTTRDTITESALIHGIPLVLVDTAGIREASDQIEQMGIARTHRELAQADLILAVLDASQPLTAETRAWLATLQNKAAILLLNKTDLPLRADLAEVKALTGAIPQVAIAARTGTGMDELGNALATYVEQHRLQAGADSVLLTNVRQEDLARRALASLRSAQQGLHEGLMEDLITEDLRAAWDALGAIVGRNPEASITDEIFRRFCVGK</sequence>
<evidence type="ECO:0000256" key="7">
    <source>
        <dbReference type="ARBA" id="ARBA00022842"/>
    </source>
</evidence>
<feature type="binding site" evidence="10">
    <location>
        <begin position="250"/>
        <end position="256"/>
    </location>
    <ligand>
        <name>GTP</name>
        <dbReference type="ChEBI" id="CHEBI:37565"/>
    </ligand>
</feature>
<evidence type="ECO:0000313" key="14">
    <source>
        <dbReference type="Proteomes" id="UP000591941"/>
    </source>
</evidence>
<dbReference type="HAMAP" id="MF_00379">
    <property type="entry name" value="GTPase_MnmE"/>
    <property type="match status" value="1"/>
</dbReference>
<dbReference type="GO" id="GO:0046872">
    <property type="term" value="F:metal ion binding"/>
    <property type="evidence" value="ECO:0007669"/>
    <property type="project" value="UniProtKB-KW"/>
</dbReference>